<keyword evidence="2" id="KW-0472">Membrane</keyword>
<organism evidence="3 4">
    <name type="scientific">Diaporthe helianthi</name>
    <dbReference type="NCBI Taxonomy" id="158607"/>
    <lineage>
        <taxon>Eukaryota</taxon>
        <taxon>Fungi</taxon>
        <taxon>Dikarya</taxon>
        <taxon>Ascomycota</taxon>
        <taxon>Pezizomycotina</taxon>
        <taxon>Sordariomycetes</taxon>
        <taxon>Sordariomycetidae</taxon>
        <taxon>Diaporthales</taxon>
        <taxon>Diaporthaceae</taxon>
        <taxon>Diaporthe</taxon>
    </lineage>
</organism>
<sequence length="333" mass="36827">MEPDILSQRSPSRVSADSDPDHAPSFLTTVIRRDQMPEDLRPEFLPDDIILINEPRSTDSTASQTLAQARQRLAAVDSGCPPNRAPDTCRRSVAVLVGLVFLGASAILGRSALVLLALYSFSCAGCWLHTTLLNVGQAETDNRVGRSCSRVDVVEHHLANLAKHILSPSSILLLQQPTLNIRSFIRYHQFYTDAKGKAGGVFQQEVDSCIRAYKAQGTLAIEALATGGTKALLGLEPCDEEFKCVGYCFSWPTTLYQNYRDWKRWRLATVLCERIQGGESEFLPLSVMDGHDPLGELEGRGGHKWFLVDPEVFSARTRRRVGDWVSTSGNKSH</sequence>
<name>A0A2P5HNY3_DIAHE</name>
<reference evidence="3" key="1">
    <citation type="submission" date="2017-09" db="EMBL/GenBank/DDBJ databases">
        <title>Polyketide synthases of a Diaporthe helianthi virulent isolate.</title>
        <authorList>
            <person name="Baroncelli R."/>
        </authorList>
    </citation>
    <scope>NUCLEOTIDE SEQUENCE [LARGE SCALE GENOMIC DNA]</scope>
    <source>
        <strain evidence="3">7/96</strain>
    </source>
</reference>
<dbReference type="EMBL" id="MAVT02001127">
    <property type="protein sequence ID" value="POS71947.1"/>
    <property type="molecule type" value="Genomic_DNA"/>
</dbReference>
<comment type="caution">
    <text evidence="3">The sequence shown here is derived from an EMBL/GenBank/DDBJ whole genome shotgun (WGS) entry which is preliminary data.</text>
</comment>
<evidence type="ECO:0000313" key="3">
    <source>
        <dbReference type="EMBL" id="POS71947.1"/>
    </source>
</evidence>
<proteinExistence type="predicted"/>
<dbReference type="AlphaFoldDB" id="A0A2P5HNY3"/>
<dbReference type="InParanoid" id="A0A2P5HNY3"/>
<dbReference type="Proteomes" id="UP000094444">
    <property type="component" value="Unassembled WGS sequence"/>
</dbReference>
<keyword evidence="4" id="KW-1185">Reference proteome</keyword>
<evidence type="ECO:0000256" key="2">
    <source>
        <dbReference type="SAM" id="Phobius"/>
    </source>
</evidence>
<keyword evidence="2" id="KW-0812">Transmembrane</keyword>
<feature type="transmembrane region" description="Helical" evidence="2">
    <location>
        <begin position="93"/>
        <end position="119"/>
    </location>
</feature>
<dbReference type="OrthoDB" id="5238009at2759"/>
<keyword evidence="2" id="KW-1133">Transmembrane helix</keyword>
<evidence type="ECO:0000313" key="4">
    <source>
        <dbReference type="Proteomes" id="UP000094444"/>
    </source>
</evidence>
<evidence type="ECO:0000256" key="1">
    <source>
        <dbReference type="SAM" id="MobiDB-lite"/>
    </source>
</evidence>
<feature type="region of interest" description="Disordered" evidence="1">
    <location>
        <begin position="1"/>
        <end position="24"/>
    </location>
</feature>
<accession>A0A2P5HNY3</accession>
<protein>
    <submittedName>
        <fullName evidence="3">Uncharacterized protein</fullName>
    </submittedName>
</protein>
<gene>
    <name evidence="3" type="ORF">DHEL01_v209662</name>
</gene>